<dbReference type="EMBL" id="KI686983">
    <property type="protein sequence ID" value="ETK83520.1"/>
    <property type="molecule type" value="Genomic_DNA"/>
</dbReference>
<sequence length="160" mass="17810">MQLRSLNGSPTCEKIDRSACQQSRNRLTIRRITHKGRKKRNDMEAVANVFSRSIQYTIEEKGILSSDMGPEKYASVYNMDQTAVYIDMNGRTTIEFVGAPTVDVLQEVNGFRASVFLVASATGHKLPPFVVFSGVPDARVAAEVWDPKFASSDVEHAVQR</sequence>
<evidence type="ECO:0000313" key="1">
    <source>
        <dbReference type="EMBL" id="ETK83520.1"/>
    </source>
</evidence>
<dbReference type="Proteomes" id="UP000053236">
    <property type="component" value="Unassembled WGS sequence"/>
</dbReference>
<accession>W2GMI0</accession>
<organism evidence="1">
    <name type="scientific">Phytophthora nicotianae</name>
    <name type="common">Potato buckeye rot agent</name>
    <name type="synonym">Phytophthora parasitica</name>
    <dbReference type="NCBI Taxonomy" id="4792"/>
    <lineage>
        <taxon>Eukaryota</taxon>
        <taxon>Sar</taxon>
        <taxon>Stramenopiles</taxon>
        <taxon>Oomycota</taxon>
        <taxon>Peronosporomycetes</taxon>
        <taxon>Peronosporales</taxon>
        <taxon>Peronosporaceae</taxon>
        <taxon>Phytophthora</taxon>
    </lineage>
</organism>
<dbReference type="AlphaFoldDB" id="W2GMI0"/>
<name>W2GMI0_PHYNI</name>
<gene>
    <name evidence="1" type="ORF">L915_11277</name>
</gene>
<reference evidence="1" key="1">
    <citation type="submission" date="2013-11" db="EMBL/GenBank/DDBJ databases">
        <title>The Genome Sequence of Phytophthora parasitica CJ02B3.</title>
        <authorList>
            <consortium name="The Broad Institute Genomics Platform"/>
            <person name="Russ C."/>
            <person name="Tyler B."/>
            <person name="Panabieres F."/>
            <person name="Shan W."/>
            <person name="Tripathy S."/>
            <person name="Grunwald N."/>
            <person name="Machado M."/>
            <person name="Johnson C.S."/>
            <person name="Arredondo F."/>
            <person name="Hong C."/>
            <person name="Coffey M."/>
            <person name="Young S.K."/>
            <person name="Zeng Q."/>
            <person name="Gargeya S."/>
            <person name="Fitzgerald M."/>
            <person name="Abouelleil A."/>
            <person name="Alvarado L."/>
            <person name="Chapman S.B."/>
            <person name="Gainer-Dewar J."/>
            <person name="Goldberg J."/>
            <person name="Griggs A."/>
            <person name="Gujja S."/>
            <person name="Hansen M."/>
            <person name="Howarth C."/>
            <person name="Imamovic A."/>
            <person name="Ireland A."/>
            <person name="Larimer J."/>
            <person name="McCowan C."/>
            <person name="Murphy C."/>
            <person name="Pearson M."/>
            <person name="Poon T.W."/>
            <person name="Priest M."/>
            <person name="Roberts A."/>
            <person name="Saif S."/>
            <person name="Shea T."/>
            <person name="Sykes S."/>
            <person name="Wortman J."/>
            <person name="Nusbaum C."/>
            <person name="Birren B."/>
        </authorList>
    </citation>
    <scope>NUCLEOTIDE SEQUENCE [LARGE SCALE GENOMIC DNA]</scope>
    <source>
        <strain evidence="1">CJ02B3</strain>
    </source>
</reference>
<proteinExistence type="predicted"/>
<protein>
    <submittedName>
        <fullName evidence="1">Uncharacterized protein</fullName>
    </submittedName>
</protein>
<dbReference type="VEuPathDB" id="FungiDB:PPTG_20403"/>